<evidence type="ECO:0000256" key="6">
    <source>
        <dbReference type="ARBA" id="ARBA00023277"/>
    </source>
</evidence>
<comment type="function">
    <text evidence="9">Catalyzes the ATP-dependent phosphorylation of 3-oxo-tetronate to 3-oxo-tetronate 4-phosphate.</text>
</comment>
<sequence length="430" mass="43442">MLLGVIADDFTGASDIANTLAKGLPGSGGLATTQFLGVPSRPAAVDCEAGVVSLKSRSIPVAEAVAQSLAALAWLRAQGCRQIVFKYCSTFDSTPAGNIGPVGEALAKALGAQGVVACPAFPTTGRTVYRGHLFVGDRLLNESGLEHHPLNPMTDADIRRWLARQCEEPVGLVDWGTVRRGSDAIRAALAAAATRGERLVIVDALSDEDLVAIGAASAEAPLVTGGSGIALGLPQNFIAAGLASGRRPAFIGVGGPEAILAGSCSRATLAQIERHRAGHPVLPIDVDAVMAGRVAVADLVAFVRGHAGRAPLVFSSASPEKVARLQAAHGREAVATRLDGLFAETARALVAGGIRRLVVAGGETSGAVVSALGLDALAIGPEIDPGVPALVADGEKPLALALKSGNFGAEDFFSKALAVLGGAPARGEAA</sequence>
<evidence type="ECO:0000256" key="5">
    <source>
        <dbReference type="ARBA" id="ARBA00022840"/>
    </source>
</evidence>
<dbReference type="InterPro" id="IPR031475">
    <property type="entry name" value="NBD_C"/>
</dbReference>
<evidence type="ECO:0000256" key="4">
    <source>
        <dbReference type="ARBA" id="ARBA00022777"/>
    </source>
</evidence>
<evidence type="ECO:0000256" key="12">
    <source>
        <dbReference type="ARBA" id="ARBA00041377"/>
    </source>
</evidence>
<evidence type="ECO:0000259" key="14">
    <source>
        <dbReference type="Pfam" id="PF17042"/>
    </source>
</evidence>
<keyword evidence="2 15" id="KW-0808">Transferase</keyword>
<gene>
    <name evidence="15" type="ORF">QNA08_14490</name>
</gene>
<accession>A0ABT7AKT9</accession>
<dbReference type="InterPro" id="IPR050007">
    <property type="entry name" value="OtnK"/>
</dbReference>
<feature type="domain" description="Four-carbon acid sugar kinase N-terminal" evidence="13">
    <location>
        <begin position="3"/>
        <end position="232"/>
    </location>
</feature>
<keyword evidence="4 15" id="KW-0418">Kinase</keyword>
<feature type="domain" description="Four-carbon acid sugar kinase nucleotide binding" evidence="14">
    <location>
        <begin position="258"/>
        <end position="413"/>
    </location>
</feature>
<evidence type="ECO:0000256" key="3">
    <source>
        <dbReference type="ARBA" id="ARBA00022741"/>
    </source>
</evidence>
<evidence type="ECO:0000313" key="15">
    <source>
        <dbReference type="EMBL" id="MDJ1159444.1"/>
    </source>
</evidence>
<organism evidence="15 16">
    <name type="scientific">Chelatococcus albus</name>
    <dbReference type="NCBI Taxonomy" id="3047466"/>
    <lineage>
        <taxon>Bacteria</taxon>
        <taxon>Pseudomonadati</taxon>
        <taxon>Pseudomonadota</taxon>
        <taxon>Alphaproteobacteria</taxon>
        <taxon>Hyphomicrobiales</taxon>
        <taxon>Chelatococcaceae</taxon>
        <taxon>Chelatococcus</taxon>
    </lineage>
</organism>
<dbReference type="SUPFAM" id="SSF142764">
    <property type="entry name" value="YgbK-like"/>
    <property type="match status" value="1"/>
</dbReference>
<evidence type="ECO:0000256" key="2">
    <source>
        <dbReference type="ARBA" id="ARBA00022679"/>
    </source>
</evidence>
<dbReference type="EC" id="2.7.1.217" evidence="10"/>
<evidence type="ECO:0000313" key="16">
    <source>
        <dbReference type="Proteomes" id="UP001321492"/>
    </source>
</evidence>
<evidence type="ECO:0000256" key="1">
    <source>
        <dbReference type="ARBA" id="ARBA00005715"/>
    </source>
</evidence>
<evidence type="ECO:0000256" key="10">
    <source>
        <dbReference type="ARBA" id="ARBA00039095"/>
    </source>
</evidence>
<evidence type="ECO:0000256" key="11">
    <source>
        <dbReference type="ARBA" id="ARBA00039461"/>
    </source>
</evidence>
<evidence type="ECO:0000256" key="9">
    <source>
        <dbReference type="ARBA" id="ARBA00037335"/>
    </source>
</evidence>
<dbReference type="Proteomes" id="UP001321492">
    <property type="component" value="Unassembled WGS sequence"/>
</dbReference>
<dbReference type="NCBIfam" id="NF043035">
    <property type="entry name" value="OxoTetrKin"/>
    <property type="match status" value="1"/>
</dbReference>
<evidence type="ECO:0000256" key="8">
    <source>
        <dbReference type="ARBA" id="ARBA00036346"/>
    </source>
</evidence>
<comment type="similarity">
    <text evidence="1">Belongs to the four-carbon acid sugar kinase family.</text>
</comment>
<dbReference type="EMBL" id="JASJEV010000009">
    <property type="protein sequence ID" value="MDJ1159444.1"/>
    <property type="molecule type" value="Genomic_DNA"/>
</dbReference>
<keyword evidence="5" id="KW-0067">ATP-binding</keyword>
<proteinExistence type="inferred from homology"/>
<dbReference type="InterPro" id="IPR042213">
    <property type="entry name" value="NBD_C_sf"/>
</dbReference>
<comment type="catalytic activity">
    <reaction evidence="8">
        <text>3-dehydro-D-erythronate + ATP = 3-dehydro-4-O-phospho-D-erythronate + ADP + H(+)</text>
        <dbReference type="Rhea" id="RHEA:52556"/>
        <dbReference type="ChEBI" id="CHEBI:15378"/>
        <dbReference type="ChEBI" id="CHEBI:30616"/>
        <dbReference type="ChEBI" id="CHEBI:57958"/>
        <dbReference type="ChEBI" id="CHEBI:136593"/>
        <dbReference type="ChEBI" id="CHEBI:456216"/>
        <dbReference type="EC" id="2.7.1.217"/>
    </reaction>
</comment>
<comment type="caution">
    <text evidence="15">The sequence shown here is derived from an EMBL/GenBank/DDBJ whole genome shotgun (WGS) entry which is preliminary data.</text>
</comment>
<dbReference type="Pfam" id="PF07005">
    <property type="entry name" value="SBD_N"/>
    <property type="match status" value="1"/>
</dbReference>
<name>A0ABT7AKT9_9HYPH</name>
<keyword evidence="6" id="KW-0119">Carbohydrate metabolism</keyword>
<dbReference type="RefSeq" id="WP_283741485.1">
    <property type="nucleotide sequence ID" value="NZ_JASJEV010000009.1"/>
</dbReference>
<dbReference type="Gene3D" id="3.40.980.20">
    <property type="entry name" value="Four-carbon acid sugar kinase, nucleotide binding domain"/>
    <property type="match status" value="1"/>
</dbReference>
<keyword evidence="3" id="KW-0547">Nucleotide-binding</keyword>
<keyword evidence="16" id="KW-1185">Reference proteome</keyword>
<reference evidence="15 16" key="1">
    <citation type="submission" date="2023-05" db="EMBL/GenBank/DDBJ databases">
        <title>Chelatococcus sp. nov., a moderately thermophilic bacterium isolated from hot spring microbial mat.</title>
        <authorList>
            <person name="Hu C.-J."/>
            <person name="Li W.-J."/>
        </authorList>
    </citation>
    <scope>NUCLEOTIDE SEQUENCE [LARGE SCALE GENOMIC DNA]</scope>
    <source>
        <strain evidence="15 16">SYSU G07232</strain>
    </source>
</reference>
<comment type="catalytic activity">
    <reaction evidence="7">
        <text>3-dehydro-L-erythronate + ATP = 3-dehydro-4-O-phospho-L-erythronate + ADP + H(+)</text>
        <dbReference type="Rhea" id="RHEA:52552"/>
        <dbReference type="ChEBI" id="CHEBI:15378"/>
        <dbReference type="ChEBI" id="CHEBI:30616"/>
        <dbReference type="ChEBI" id="CHEBI:136592"/>
        <dbReference type="ChEBI" id="CHEBI:136670"/>
        <dbReference type="ChEBI" id="CHEBI:456216"/>
        <dbReference type="EC" id="2.7.1.217"/>
    </reaction>
</comment>
<evidence type="ECO:0000259" key="13">
    <source>
        <dbReference type="Pfam" id="PF07005"/>
    </source>
</evidence>
<dbReference type="InterPro" id="IPR010737">
    <property type="entry name" value="4-carb_acid_sugar_kinase_N"/>
</dbReference>
<dbReference type="InterPro" id="IPR037051">
    <property type="entry name" value="4-carb_acid_sugar_kinase_N_sf"/>
</dbReference>
<protein>
    <recommendedName>
        <fullName evidence="11">3-oxo-tetronate kinase</fullName>
        <ecNumber evidence="10">2.7.1.217</ecNumber>
    </recommendedName>
    <alternativeName>
        <fullName evidence="12">3-dehydrotetronate 4-kinase</fullName>
    </alternativeName>
</protein>
<dbReference type="GO" id="GO:0016301">
    <property type="term" value="F:kinase activity"/>
    <property type="evidence" value="ECO:0007669"/>
    <property type="project" value="UniProtKB-KW"/>
</dbReference>
<evidence type="ECO:0000256" key="7">
    <source>
        <dbReference type="ARBA" id="ARBA00035898"/>
    </source>
</evidence>
<dbReference type="Pfam" id="PF17042">
    <property type="entry name" value="NBD_C"/>
    <property type="match status" value="1"/>
</dbReference>
<dbReference type="Gene3D" id="3.40.50.10840">
    <property type="entry name" value="Putative sugar-binding, N-terminal domain"/>
    <property type="match status" value="1"/>
</dbReference>